<evidence type="ECO:0000313" key="3">
    <source>
        <dbReference type="Proteomes" id="UP000245959"/>
    </source>
</evidence>
<comment type="caution">
    <text evidence="2">The sequence shown here is derived from an EMBL/GenBank/DDBJ whole genome shotgun (WGS) entry which is preliminary data.</text>
</comment>
<dbReference type="RefSeq" id="WP_116884653.1">
    <property type="nucleotide sequence ID" value="NZ_QEKH01000020.1"/>
</dbReference>
<organism evidence="2 3">
    <name type="scientific">Victivallis vadensis</name>
    <dbReference type="NCBI Taxonomy" id="172901"/>
    <lineage>
        <taxon>Bacteria</taxon>
        <taxon>Pseudomonadati</taxon>
        <taxon>Lentisphaerota</taxon>
        <taxon>Lentisphaeria</taxon>
        <taxon>Victivallales</taxon>
        <taxon>Victivallaceae</taxon>
        <taxon>Victivallis</taxon>
    </lineage>
</organism>
<dbReference type="AlphaFoldDB" id="A0A2U1ATH6"/>
<dbReference type="Pfam" id="PF13365">
    <property type="entry name" value="Trypsin_2"/>
    <property type="match status" value="1"/>
</dbReference>
<protein>
    <submittedName>
        <fullName evidence="2">Trypsin-like peptidase</fullName>
    </submittedName>
</protein>
<gene>
    <name evidence="2" type="ORF">C8D82_12043</name>
</gene>
<accession>A0A2U1ATH6</accession>
<keyword evidence="1" id="KW-0732">Signal</keyword>
<dbReference type="InterPro" id="IPR009003">
    <property type="entry name" value="Peptidase_S1_PA"/>
</dbReference>
<dbReference type="GeneID" id="78295946"/>
<dbReference type="EMBL" id="QEKH01000020">
    <property type="protein sequence ID" value="PVY39567.1"/>
    <property type="molecule type" value="Genomic_DNA"/>
</dbReference>
<dbReference type="Proteomes" id="UP000245959">
    <property type="component" value="Unassembled WGS sequence"/>
</dbReference>
<feature type="chain" id="PRO_5015675084" evidence="1">
    <location>
        <begin position="20"/>
        <end position="606"/>
    </location>
</feature>
<reference evidence="2 3" key="1">
    <citation type="submission" date="2018-04" db="EMBL/GenBank/DDBJ databases">
        <title>Genomic Encyclopedia of Type Strains, Phase IV (KMG-IV): sequencing the most valuable type-strain genomes for metagenomic binning, comparative biology and taxonomic classification.</title>
        <authorList>
            <person name="Goeker M."/>
        </authorList>
    </citation>
    <scope>NUCLEOTIDE SEQUENCE [LARGE SCALE GENOMIC DNA]</scope>
    <source>
        <strain evidence="2 3">DSM 14823</strain>
    </source>
</reference>
<proteinExistence type="predicted"/>
<sequence length="606" mass="67567">MSGILLLLLAFSIGGSLCAGTPPENGGDSLFSQLTRGETNPGRHAARRNGNMLIIRTDKGAGSGFIVNKWNRPVIVSNAHVYLTGRNPRVFDVNDREYEIKEVIASKSRDLVFLVFEPFPGETAKPLEVEEDVSALEPDTRLTAYGNSLAGNVIRRSDGVLQAVGPQTIETTVPFVTGNSGGPLVTTDGGKVVGVATYMIRIRDDWTKQGSGFEQKKWWKPVVRRFATRIDNIDVSDLEQIDMRKIAECDLTMCERAQEVTRQLKEANNSQDFAAILFGNLSLIAEGRSFAWNSSYLKKQFAEDTELFTAITERLELGDLLELLDPLALLYQNASEVTYARIQPAKTKCFFCSGYGQITKHVPRPGYDPNSGESSLITKKIPCVVCQQTGKRAISHPGTMMQAPEAVIQSLADRVQPVPITFQGFTLGTTNKEFFQSYPFYRNTRAILLRRPVPFGEEIIYRGNHKDRDIKATSLTFMCGKLVEIRLFLNHEGDAPEELLKQYISLPLPDGYPLQAGARFLKDPLDIPCDRSGKAVLDIKRVSEDSRQSFFRNESPVPRHGAFLPSQPQPDSFMTNTVILSCRHNLPRAMQFLDYSRFRSIPQPGC</sequence>
<feature type="signal peptide" evidence="1">
    <location>
        <begin position="1"/>
        <end position="19"/>
    </location>
</feature>
<keyword evidence="3" id="KW-1185">Reference proteome</keyword>
<evidence type="ECO:0000313" key="2">
    <source>
        <dbReference type="EMBL" id="PVY39567.1"/>
    </source>
</evidence>
<evidence type="ECO:0000256" key="1">
    <source>
        <dbReference type="SAM" id="SignalP"/>
    </source>
</evidence>
<dbReference type="SUPFAM" id="SSF50494">
    <property type="entry name" value="Trypsin-like serine proteases"/>
    <property type="match status" value="1"/>
</dbReference>
<dbReference type="Gene3D" id="2.40.10.120">
    <property type="match status" value="1"/>
</dbReference>
<name>A0A2U1ATH6_9BACT</name>